<reference evidence="3" key="2">
    <citation type="submission" date="2016-04" db="UniProtKB">
        <authorList>
            <consortium name="WormBaseParasite"/>
        </authorList>
    </citation>
    <scope>IDENTIFICATION</scope>
</reference>
<feature type="chain" id="PRO_5007630186" evidence="1">
    <location>
        <begin position="17"/>
        <end position="138"/>
    </location>
</feature>
<reference evidence="2" key="1">
    <citation type="submission" date="2012-09" db="EMBL/GenBank/DDBJ databases">
        <authorList>
            <person name="Martin A.A."/>
        </authorList>
    </citation>
    <scope>NUCLEOTIDE SEQUENCE</scope>
</reference>
<proteinExistence type="predicted"/>
<sequence length="138" mass="16027">MLVLMWIFGLLAMVMCQPFYGLEKQILYGFQDPDEIQWRPDDMTKMKRVSRRLNLLGLNARFTDPFRLRMIKKKIRSVQLGNDFICGTMMMDCPEQMVIRMGRLNATLQWSSNLLPEVEELIASQLGIMCAVFTLPSS</sequence>
<evidence type="ECO:0000313" key="3">
    <source>
        <dbReference type="WBParaSite" id="ACAC_0001261201-mRNA-1"/>
    </source>
</evidence>
<feature type="signal peptide" evidence="1">
    <location>
        <begin position="1"/>
        <end position="16"/>
    </location>
</feature>
<keyword evidence="1" id="KW-0732">Signal</keyword>
<protein>
    <submittedName>
        <fullName evidence="3">Neur_chan_LBD domain-containing protein</fullName>
    </submittedName>
</protein>
<dbReference type="Proteomes" id="UP000035642">
    <property type="component" value="Unassembled WGS sequence"/>
</dbReference>
<name>A0A158PCJ0_ANGCA</name>
<dbReference type="AlphaFoldDB" id="A0A158PCJ0"/>
<evidence type="ECO:0000256" key="1">
    <source>
        <dbReference type="SAM" id="SignalP"/>
    </source>
</evidence>
<dbReference type="WBParaSite" id="ACAC_0001261201-mRNA-1">
    <property type="protein sequence ID" value="ACAC_0001261201-mRNA-1"/>
    <property type="gene ID" value="ACAC_0001261201"/>
</dbReference>
<evidence type="ECO:0000313" key="2">
    <source>
        <dbReference type="Proteomes" id="UP000035642"/>
    </source>
</evidence>
<keyword evidence="2" id="KW-1185">Reference proteome</keyword>
<accession>A0A158PCJ0</accession>
<organism evidence="2 3">
    <name type="scientific">Angiostrongylus cantonensis</name>
    <name type="common">Rat lungworm</name>
    <dbReference type="NCBI Taxonomy" id="6313"/>
    <lineage>
        <taxon>Eukaryota</taxon>
        <taxon>Metazoa</taxon>
        <taxon>Ecdysozoa</taxon>
        <taxon>Nematoda</taxon>
        <taxon>Chromadorea</taxon>
        <taxon>Rhabditida</taxon>
        <taxon>Rhabditina</taxon>
        <taxon>Rhabditomorpha</taxon>
        <taxon>Strongyloidea</taxon>
        <taxon>Metastrongylidae</taxon>
        <taxon>Angiostrongylus</taxon>
    </lineage>
</organism>